<comment type="subunit">
    <text evidence="7">Part of the 50S ribosomal subunit; part of the 5S rRNA/L5/L18/L25 subcomplex. Contacts the 5S and 23S rRNAs.</text>
</comment>
<dbReference type="SUPFAM" id="SSF53137">
    <property type="entry name" value="Translational machinery components"/>
    <property type="match status" value="1"/>
</dbReference>
<comment type="similarity">
    <text evidence="1 7">Belongs to the universal ribosomal protein uL18 family.</text>
</comment>
<dbReference type="RefSeq" id="WP_259054797.1">
    <property type="nucleotide sequence ID" value="NZ_JANUCT010000006.1"/>
</dbReference>
<dbReference type="GO" id="GO:0006412">
    <property type="term" value="P:translation"/>
    <property type="evidence" value="ECO:0007669"/>
    <property type="project" value="UniProtKB-UniRule"/>
</dbReference>
<dbReference type="InterPro" id="IPR005484">
    <property type="entry name" value="Ribosomal_uL18_bac/plant/anim"/>
</dbReference>
<evidence type="ECO:0000313" key="8">
    <source>
        <dbReference type="EMBL" id="MCS3903182.1"/>
    </source>
</evidence>
<proteinExistence type="inferred from homology"/>
<dbReference type="InterPro" id="IPR004389">
    <property type="entry name" value="Ribosomal_uL18_bac-type"/>
</dbReference>
<dbReference type="GO" id="GO:0008097">
    <property type="term" value="F:5S rRNA binding"/>
    <property type="evidence" value="ECO:0007669"/>
    <property type="project" value="TreeGrafter"/>
</dbReference>
<gene>
    <name evidence="7" type="primary">rplR</name>
    <name evidence="8" type="ORF">J2T55_001199</name>
</gene>
<evidence type="ECO:0000313" key="9">
    <source>
        <dbReference type="Proteomes" id="UP001204445"/>
    </source>
</evidence>
<reference evidence="8" key="1">
    <citation type="submission" date="2022-08" db="EMBL/GenBank/DDBJ databases">
        <title>Genomic Encyclopedia of Type Strains, Phase III (KMG-III): the genomes of soil and plant-associated and newly described type strains.</title>
        <authorList>
            <person name="Whitman W."/>
        </authorList>
    </citation>
    <scope>NUCLEOTIDE SEQUENCE</scope>
    <source>
        <strain evidence="8">HMT 1</strain>
    </source>
</reference>
<protein>
    <recommendedName>
        <fullName evidence="6 7">Large ribosomal subunit protein uL18</fullName>
    </recommendedName>
</protein>
<comment type="caution">
    <text evidence="8">The sequence shown here is derived from an EMBL/GenBank/DDBJ whole genome shotgun (WGS) entry which is preliminary data.</text>
</comment>
<evidence type="ECO:0000256" key="7">
    <source>
        <dbReference type="HAMAP-Rule" id="MF_01337"/>
    </source>
</evidence>
<dbReference type="FunFam" id="3.30.420.100:FF:000001">
    <property type="entry name" value="50S ribosomal protein L18"/>
    <property type="match status" value="1"/>
</dbReference>
<dbReference type="Proteomes" id="UP001204445">
    <property type="component" value="Unassembled WGS sequence"/>
</dbReference>
<keyword evidence="2 7" id="KW-0699">rRNA-binding</keyword>
<dbReference type="HAMAP" id="MF_01337_B">
    <property type="entry name" value="Ribosomal_uL18_B"/>
    <property type="match status" value="1"/>
</dbReference>
<dbReference type="PANTHER" id="PTHR12899:SF3">
    <property type="entry name" value="LARGE RIBOSOMAL SUBUNIT PROTEIN UL18M"/>
    <property type="match status" value="1"/>
</dbReference>
<evidence type="ECO:0000256" key="3">
    <source>
        <dbReference type="ARBA" id="ARBA00022884"/>
    </source>
</evidence>
<dbReference type="Pfam" id="PF00861">
    <property type="entry name" value="Ribosomal_L18p"/>
    <property type="match status" value="1"/>
</dbReference>
<evidence type="ECO:0000256" key="1">
    <source>
        <dbReference type="ARBA" id="ARBA00007116"/>
    </source>
</evidence>
<comment type="function">
    <text evidence="7">This is one of the proteins that bind and probably mediate the attachment of the 5S RNA into the large ribosomal subunit, where it forms part of the central protuberance.</text>
</comment>
<evidence type="ECO:0000256" key="2">
    <source>
        <dbReference type="ARBA" id="ARBA00022730"/>
    </source>
</evidence>
<dbReference type="InterPro" id="IPR057268">
    <property type="entry name" value="Ribosomal_L18"/>
</dbReference>
<sequence>MSANKQSTRIRRRGRSRAHIRYLGEHRLCVHRTPRHVYAQIISPDGGKTLVSASTLDKEVRAEVGYGGNVQAALTVGRILAERAQKAGITKVAFDRSGFRFHGRIKALADAARENGMEF</sequence>
<dbReference type="AlphaFoldDB" id="A0AAE3HMF2"/>
<organism evidence="8 9">
    <name type="scientific">Methylohalomonas lacus</name>
    <dbReference type="NCBI Taxonomy" id="398773"/>
    <lineage>
        <taxon>Bacteria</taxon>
        <taxon>Pseudomonadati</taxon>
        <taxon>Pseudomonadota</taxon>
        <taxon>Gammaproteobacteria</taxon>
        <taxon>Methylohalomonadales</taxon>
        <taxon>Methylohalomonadaceae</taxon>
        <taxon>Methylohalomonas</taxon>
    </lineage>
</organism>
<dbReference type="EMBL" id="JANUCT010000006">
    <property type="protein sequence ID" value="MCS3903182.1"/>
    <property type="molecule type" value="Genomic_DNA"/>
</dbReference>
<evidence type="ECO:0000256" key="5">
    <source>
        <dbReference type="ARBA" id="ARBA00023274"/>
    </source>
</evidence>
<name>A0AAE3HMF2_9GAMM</name>
<dbReference type="PANTHER" id="PTHR12899">
    <property type="entry name" value="39S RIBOSOMAL PROTEIN L18, MITOCHONDRIAL"/>
    <property type="match status" value="1"/>
</dbReference>
<dbReference type="NCBIfam" id="TIGR00060">
    <property type="entry name" value="L18_bact"/>
    <property type="match status" value="1"/>
</dbReference>
<dbReference type="CDD" id="cd00432">
    <property type="entry name" value="Ribosomal_L18_L5e"/>
    <property type="match status" value="1"/>
</dbReference>
<keyword evidence="4 7" id="KW-0689">Ribosomal protein</keyword>
<evidence type="ECO:0000256" key="4">
    <source>
        <dbReference type="ARBA" id="ARBA00022980"/>
    </source>
</evidence>
<keyword evidence="5 7" id="KW-0687">Ribonucleoprotein</keyword>
<keyword evidence="9" id="KW-1185">Reference proteome</keyword>
<dbReference type="Gene3D" id="3.30.420.100">
    <property type="match status" value="1"/>
</dbReference>
<dbReference type="GO" id="GO:0022625">
    <property type="term" value="C:cytosolic large ribosomal subunit"/>
    <property type="evidence" value="ECO:0007669"/>
    <property type="project" value="TreeGrafter"/>
</dbReference>
<accession>A0AAE3HMF2</accession>
<evidence type="ECO:0000256" key="6">
    <source>
        <dbReference type="ARBA" id="ARBA00035197"/>
    </source>
</evidence>
<dbReference type="GO" id="GO:0003735">
    <property type="term" value="F:structural constituent of ribosome"/>
    <property type="evidence" value="ECO:0007669"/>
    <property type="project" value="InterPro"/>
</dbReference>
<keyword evidence="3 7" id="KW-0694">RNA-binding</keyword>